<dbReference type="AlphaFoldDB" id="A0A1H7EFA7"/>
<dbReference type="InterPro" id="IPR045536">
    <property type="entry name" value="DUF6431"/>
</dbReference>
<organism evidence="2 3">
    <name type="scientific">Paraburkholderia diazotrophica</name>
    <dbReference type="NCBI Taxonomy" id="667676"/>
    <lineage>
        <taxon>Bacteria</taxon>
        <taxon>Pseudomonadati</taxon>
        <taxon>Pseudomonadota</taxon>
        <taxon>Betaproteobacteria</taxon>
        <taxon>Burkholderiales</taxon>
        <taxon>Burkholderiaceae</taxon>
        <taxon>Paraburkholderia</taxon>
    </lineage>
</organism>
<dbReference type="OrthoDB" id="9112247at2"/>
<reference evidence="3" key="1">
    <citation type="submission" date="2016-10" db="EMBL/GenBank/DDBJ databases">
        <authorList>
            <person name="Varghese N."/>
            <person name="Submissions S."/>
        </authorList>
    </citation>
    <scope>NUCLEOTIDE SEQUENCE [LARGE SCALE GENOMIC DNA]</scope>
    <source>
        <strain evidence="3">LMG 26031</strain>
    </source>
</reference>
<sequence length="191" mass="22006">MFLRRRTNIKNRPAMHRIVFAFLTLEQHRRAIESSCASYRPDRCPHCGSGCLWCHGCYGRKADRSADGELNPVPVARFRCPSCTRTCSRLPLCICPRRWYGWSLQQKVLQLLIAGASLRRTATVFALGYHTVRRWWRSLVAAHGTFAFHLCSRFAELGRSADRDDFWLVCLHRMPLCEAMAWLDHDGIAVP</sequence>
<feature type="domain" description="DUF6431" evidence="1">
    <location>
        <begin position="44"/>
        <end position="135"/>
    </location>
</feature>
<dbReference type="EMBL" id="FNYE01000059">
    <property type="protein sequence ID" value="SEK12548.1"/>
    <property type="molecule type" value="Genomic_DNA"/>
</dbReference>
<keyword evidence="3" id="KW-1185">Reference proteome</keyword>
<proteinExistence type="predicted"/>
<dbReference type="Proteomes" id="UP000198866">
    <property type="component" value="Unassembled WGS sequence"/>
</dbReference>
<name>A0A1H7EFA7_9BURK</name>
<evidence type="ECO:0000313" key="3">
    <source>
        <dbReference type="Proteomes" id="UP000198866"/>
    </source>
</evidence>
<evidence type="ECO:0000313" key="2">
    <source>
        <dbReference type="EMBL" id="SEK12548.1"/>
    </source>
</evidence>
<gene>
    <name evidence="2" type="ORF">SAMN05192539_10591</name>
</gene>
<dbReference type="Pfam" id="PF20020">
    <property type="entry name" value="DUF6431"/>
    <property type="match status" value="1"/>
</dbReference>
<protein>
    <recommendedName>
        <fullName evidence="1">DUF6431 domain-containing protein</fullName>
    </recommendedName>
</protein>
<evidence type="ECO:0000259" key="1">
    <source>
        <dbReference type="Pfam" id="PF20020"/>
    </source>
</evidence>
<accession>A0A1H7EFA7</accession>